<dbReference type="PANTHER" id="PTHR43190">
    <property type="entry name" value="N-ACETYL-D-GLUCOSAMINE KINASE"/>
    <property type="match status" value="1"/>
</dbReference>
<dbReference type="InterPro" id="IPR002731">
    <property type="entry name" value="ATPase_BadF"/>
</dbReference>
<dbReference type="PANTHER" id="PTHR43190:SF3">
    <property type="entry name" value="N-ACETYL-D-GLUCOSAMINE KINASE"/>
    <property type="match status" value="1"/>
</dbReference>
<feature type="domain" description="ATPase BadF/BadG/BcrA/BcrD type" evidence="1">
    <location>
        <begin position="8"/>
        <end position="302"/>
    </location>
</feature>
<evidence type="ECO:0000313" key="3">
    <source>
        <dbReference type="Proteomes" id="UP000547209"/>
    </source>
</evidence>
<dbReference type="InterPro" id="IPR052519">
    <property type="entry name" value="Euk-type_GlcNAc_Kinase"/>
</dbReference>
<sequence length="326" mass="34834">MSVNGIVIGVDGGGTHTRVMICDVAGNVLSYAAHGAASVYKDASATQNVRNAMRSALEKAGKTTREVLGVAAGIAGYDSEEDLAWVEPLTDLPGLACPKWHVNDAIVAHYGAFMAQPGIIVISGTGSIIVGIAEDGRPLRNYDFRHYAASAARFIAYDAVYEVLAGNADSTDDGLVQSMLAHWDVRSIAEFYSLARTGFEEDRQERDLRFGRFAPFVTAAADRGSAVAIRVSDRAIAQIRVGIELLAPAFSDDTVPVAFTGSVVASPYFSRSLKERLQAGKRKRFAVVQPRFSPAAGAVLLAMSRLNLPIDEAVISNLQKIQPSQC</sequence>
<evidence type="ECO:0000313" key="2">
    <source>
        <dbReference type="EMBL" id="MBB6672018.1"/>
    </source>
</evidence>
<keyword evidence="3" id="KW-1185">Reference proteome</keyword>
<name>A0A7X0RQX5_9BACL</name>
<accession>A0A7X0RQX5</accession>
<comment type="caution">
    <text evidence="2">The sequence shown here is derived from an EMBL/GenBank/DDBJ whole genome shotgun (WGS) entry which is preliminary data.</text>
</comment>
<reference evidence="2 3" key="1">
    <citation type="submission" date="2020-08" db="EMBL/GenBank/DDBJ databases">
        <title>Cohnella phylogeny.</title>
        <authorList>
            <person name="Dunlap C."/>
        </authorList>
    </citation>
    <scope>NUCLEOTIDE SEQUENCE [LARGE SCALE GENOMIC DNA]</scope>
    <source>
        <strain evidence="2 3">DSM 28246</strain>
    </source>
</reference>
<dbReference type="Gene3D" id="3.30.420.40">
    <property type="match status" value="2"/>
</dbReference>
<evidence type="ECO:0000259" key="1">
    <source>
        <dbReference type="Pfam" id="PF01869"/>
    </source>
</evidence>
<dbReference type="RefSeq" id="WP_185143489.1">
    <property type="nucleotide sequence ID" value="NZ_JACJVP010000024.1"/>
</dbReference>
<dbReference type="Pfam" id="PF01869">
    <property type="entry name" value="BcrAD_BadFG"/>
    <property type="match status" value="1"/>
</dbReference>
<organism evidence="2 3">
    <name type="scientific">Cohnella nanjingensis</name>
    <dbReference type="NCBI Taxonomy" id="1387779"/>
    <lineage>
        <taxon>Bacteria</taxon>
        <taxon>Bacillati</taxon>
        <taxon>Bacillota</taxon>
        <taxon>Bacilli</taxon>
        <taxon>Bacillales</taxon>
        <taxon>Paenibacillaceae</taxon>
        <taxon>Cohnella</taxon>
    </lineage>
</organism>
<gene>
    <name evidence="2" type="ORF">H7C19_15165</name>
</gene>
<dbReference type="SUPFAM" id="SSF53067">
    <property type="entry name" value="Actin-like ATPase domain"/>
    <property type="match status" value="2"/>
</dbReference>
<dbReference type="Proteomes" id="UP000547209">
    <property type="component" value="Unassembled WGS sequence"/>
</dbReference>
<dbReference type="EMBL" id="JACJVP010000024">
    <property type="protein sequence ID" value="MBB6672018.1"/>
    <property type="molecule type" value="Genomic_DNA"/>
</dbReference>
<dbReference type="AlphaFoldDB" id="A0A7X0RQX5"/>
<dbReference type="InterPro" id="IPR043129">
    <property type="entry name" value="ATPase_NBD"/>
</dbReference>
<protein>
    <submittedName>
        <fullName evidence="2">ATPase</fullName>
    </submittedName>
</protein>
<proteinExistence type="predicted"/>